<keyword evidence="7 13" id="KW-0812">Transmembrane</keyword>
<reference evidence="14 15" key="1">
    <citation type="submission" date="2018-01" db="EMBL/GenBank/DDBJ databases">
        <title>Metagenomic assembled genomes from two thermal pools in the Uzon Caldera, Kamchatka, Russia.</title>
        <authorList>
            <person name="Wilkins L."/>
            <person name="Ettinger C."/>
        </authorList>
    </citation>
    <scope>NUCLEOTIDE SEQUENCE [LARGE SCALE GENOMIC DNA]</scope>
    <source>
        <strain evidence="14">ZAV-05</strain>
    </source>
</reference>
<evidence type="ECO:0000256" key="12">
    <source>
        <dbReference type="PIRSR" id="PIRSR006247-1"/>
    </source>
</evidence>
<feature type="transmembrane region" description="Helical" evidence="13">
    <location>
        <begin position="333"/>
        <end position="352"/>
    </location>
</feature>
<dbReference type="GO" id="GO:0046872">
    <property type="term" value="F:metal ion binding"/>
    <property type="evidence" value="ECO:0007669"/>
    <property type="project" value="UniProtKB-KW"/>
</dbReference>
<keyword evidence="8 12" id="KW-0630">Potassium</keyword>
<dbReference type="EMBL" id="PNIN01000050">
    <property type="protein sequence ID" value="PMP70696.1"/>
    <property type="molecule type" value="Genomic_DNA"/>
</dbReference>
<sequence>MRFKFIFKVFAYLVLIVSLFMIFPIIVAYIYKEVLIAKVFFFTMVFNLCVSFILIFLFRKIKKNYLSSADGMFLVSIGWIVISLVSALPYTLSGVVNSFTDAFFESISGYTTTGATIFTAVEHLPKSILFWRSLTHWLGGMGIVVLTVAIFPLLGIGGMQLIKAEAPGPSVDKISPRITTTAKYLWYIYIALTVAEVLLLMVGGMNFFDALNHSFATLATGGFSVKNESFLSYKNPYYEWVVAIFMILAGMNFTLHYKLFLGRFEILKKDSEWKFYVALIGLYTFIIGVDLYKSLGLSFHDSIRSAFFQVATIITTTGFASADYEKWPAFSQVLLFALMFVGGCSGSTGGGIKVVRVLTLLKQAINEMKYLVHPRGVFVLKINGESVRKNTVYAISGFFFLYMLTNLFIIIIISISGVDLITAVTASLACVGNIGPGFGAVGPMDNYSSFSDFAKWTLSFGMLMGRLEIYTFLIIITPYYWKK</sequence>
<evidence type="ECO:0000256" key="4">
    <source>
        <dbReference type="ARBA" id="ARBA00022475"/>
    </source>
</evidence>
<gene>
    <name evidence="14" type="ORF">C0187_05165</name>
</gene>
<feature type="transmembrane region" description="Helical" evidence="13">
    <location>
        <begin position="392"/>
        <end position="413"/>
    </location>
</feature>
<dbReference type="NCBIfam" id="TIGR00933">
    <property type="entry name" value="2a38"/>
    <property type="match status" value="1"/>
</dbReference>
<feature type="transmembrane region" description="Helical" evidence="13">
    <location>
        <begin position="184"/>
        <end position="208"/>
    </location>
</feature>
<accession>A0A2J6WJZ0</accession>
<evidence type="ECO:0000256" key="13">
    <source>
        <dbReference type="SAM" id="Phobius"/>
    </source>
</evidence>
<feature type="binding site" evidence="12">
    <location>
        <position position="112"/>
    </location>
    <ligand>
        <name>K(+)</name>
        <dbReference type="ChEBI" id="CHEBI:29103"/>
    </ligand>
</feature>
<feature type="transmembrane region" description="Helical" evidence="13">
    <location>
        <begin position="37"/>
        <end position="59"/>
    </location>
</feature>
<feature type="binding site" evidence="12">
    <location>
        <position position="316"/>
    </location>
    <ligand>
        <name>K(+)</name>
        <dbReference type="ChEBI" id="CHEBI:29103"/>
    </ligand>
</feature>
<evidence type="ECO:0000256" key="6">
    <source>
        <dbReference type="ARBA" id="ARBA00022538"/>
    </source>
</evidence>
<dbReference type="PANTHER" id="PTHR32024:SF2">
    <property type="entry name" value="TRK SYSTEM POTASSIUM UPTAKE PROTEIN TRKG-RELATED"/>
    <property type="match status" value="1"/>
</dbReference>
<feature type="transmembrane region" description="Helical" evidence="13">
    <location>
        <begin position="134"/>
        <end position="154"/>
    </location>
</feature>
<keyword evidence="5" id="KW-0997">Cell inner membrane</keyword>
<feature type="binding site" evidence="12">
    <location>
        <position position="113"/>
    </location>
    <ligand>
        <name>K(+)</name>
        <dbReference type="ChEBI" id="CHEBI:29103"/>
    </ligand>
</feature>
<feature type="transmembrane region" description="Helical" evidence="13">
    <location>
        <begin position="240"/>
        <end position="261"/>
    </location>
</feature>
<comment type="caution">
    <text evidence="14">The sequence shown here is derived from an EMBL/GenBank/DDBJ whole genome shotgun (WGS) entry which is preliminary data.</text>
</comment>
<evidence type="ECO:0000256" key="9">
    <source>
        <dbReference type="ARBA" id="ARBA00022989"/>
    </source>
</evidence>
<dbReference type="Proteomes" id="UP000242881">
    <property type="component" value="Unassembled WGS sequence"/>
</dbReference>
<feature type="binding site" evidence="12">
    <location>
        <position position="433"/>
    </location>
    <ligand>
        <name>K(+)</name>
        <dbReference type="ChEBI" id="CHEBI:29103"/>
    </ligand>
</feature>
<feature type="transmembrane region" description="Helical" evidence="13">
    <location>
        <begin position="303"/>
        <end position="321"/>
    </location>
</feature>
<dbReference type="PIRSF" id="PIRSF006247">
    <property type="entry name" value="TrkH"/>
    <property type="match status" value="1"/>
</dbReference>
<evidence type="ECO:0000313" key="14">
    <source>
        <dbReference type="EMBL" id="PMP70696.1"/>
    </source>
</evidence>
<name>A0A2J6WJZ0_9BACT</name>
<dbReference type="InterPro" id="IPR003445">
    <property type="entry name" value="Cat_transpt"/>
</dbReference>
<evidence type="ECO:0000256" key="2">
    <source>
        <dbReference type="ARBA" id="ARBA00009137"/>
    </source>
</evidence>
<feature type="binding site" evidence="12">
    <location>
        <position position="221"/>
    </location>
    <ligand>
        <name>K(+)</name>
        <dbReference type="ChEBI" id="CHEBI:29103"/>
    </ligand>
</feature>
<evidence type="ECO:0000313" key="15">
    <source>
        <dbReference type="Proteomes" id="UP000242881"/>
    </source>
</evidence>
<feature type="transmembrane region" description="Helical" evidence="13">
    <location>
        <begin position="9"/>
        <end position="31"/>
    </location>
</feature>
<keyword evidence="10" id="KW-0406">Ion transport</keyword>
<evidence type="ECO:0000256" key="8">
    <source>
        <dbReference type="ARBA" id="ARBA00022958"/>
    </source>
</evidence>
<feature type="binding site" evidence="12">
    <location>
        <position position="317"/>
    </location>
    <ligand>
        <name>K(+)</name>
        <dbReference type="ChEBI" id="CHEBI:29103"/>
    </ligand>
</feature>
<keyword evidence="9 13" id="KW-1133">Transmembrane helix</keyword>
<feature type="transmembrane region" description="Helical" evidence="13">
    <location>
        <begin position="273"/>
        <end position="291"/>
    </location>
</feature>
<evidence type="ECO:0000256" key="10">
    <source>
        <dbReference type="ARBA" id="ARBA00023065"/>
    </source>
</evidence>
<keyword evidence="4" id="KW-1003">Cell membrane</keyword>
<dbReference type="Pfam" id="PF02386">
    <property type="entry name" value="TrkH"/>
    <property type="match status" value="1"/>
</dbReference>
<evidence type="ECO:0000256" key="5">
    <source>
        <dbReference type="ARBA" id="ARBA00022519"/>
    </source>
</evidence>
<protein>
    <submittedName>
        <fullName evidence="14">Potassium transporter</fullName>
    </submittedName>
</protein>
<keyword evidence="6" id="KW-0633">Potassium transport</keyword>
<evidence type="ECO:0000256" key="3">
    <source>
        <dbReference type="ARBA" id="ARBA00022448"/>
    </source>
</evidence>
<dbReference type="GO" id="GO:0015379">
    <property type="term" value="F:potassium:chloride symporter activity"/>
    <property type="evidence" value="ECO:0007669"/>
    <property type="project" value="InterPro"/>
</dbReference>
<comment type="similarity">
    <text evidence="2">Belongs to the TrkH potassium transport family.</text>
</comment>
<feature type="transmembrane region" description="Helical" evidence="13">
    <location>
        <begin position="420"/>
        <end position="438"/>
    </location>
</feature>
<keyword evidence="12" id="KW-0479">Metal-binding</keyword>
<evidence type="ECO:0000256" key="11">
    <source>
        <dbReference type="ARBA" id="ARBA00023136"/>
    </source>
</evidence>
<organism evidence="14 15">
    <name type="scientific">Calditerrivibrio nitroreducens</name>
    <dbReference type="NCBI Taxonomy" id="477976"/>
    <lineage>
        <taxon>Bacteria</taxon>
        <taxon>Pseudomonadati</taxon>
        <taxon>Deferribacterota</taxon>
        <taxon>Deferribacteres</taxon>
        <taxon>Deferribacterales</taxon>
        <taxon>Calditerrivibrionaceae</taxon>
    </lineage>
</organism>
<dbReference type="PANTHER" id="PTHR32024">
    <property type="entry name" value="TRK SYSTEM POTASSIUM UPTAKE PROTEIN TRKG-RELATED"/>
    <property type="match status" value="1"/>
</dbReference>
<comment type="subcellular location">
    <subcellularLocation>
        <location evidence="1">Cell inner membrane</location>
        <topology evidence="1">Multi-pass membrane protein</topology>
    </subcellularLocation>
</comment>
<feature type="transmembrane region" description="Helical" evidence="13">
    <location>
        <begin position="71"/>
        <end position="92"/>
    </location>
</feature>
<dbReference type="GO" id="GO:0005886">
    <property type="term" value="C:plasma membrane"/>
    <property type="evidence" value="ECO:0007669"/>
    <property type="project" value="UniProtKB-SubCell"/>
</dbReference>
<dbReference type="InterPro" id="IPR004772">
    <property type="entry name" value="TrkH"/>
</dbReference>
<proteinExistence type="inferred from homology"/>
<dbReference type="AlphaFoldDB" id="A0A2J6WJZ0"/>
<evidence type="ECO:0000256" key="7">
    <source>
        <dbReference type="ARBA" id="ARBA00022692"/>
    </source>
</evidence>
<evidence type="ECO:0000256" key="1">
    <source>
        <dbReference type="ARBA" id="ARBA00004429"/>
    </source>
</evidence>
<keyword evidence="11 13" id="KW-0472">Membrane</keyword>
<keyword evidence="3" id="KW-0813">Transport</keyword>
<feature type="transmembrane region" description="Helical" evidence="13">
    <location>
        <begin position="458"/>
        <end position="481"/>
    </location>
</feature>